<evidence type="ECO:0000256" key="4">
    <source>
        <dbReference type="ARBA" id="ARBA00012586"/>
    </source>
</evidence>
<dbReference type="EMBL" id="KZ613940">
    <property type="protein sequence ID" value="PMD45013.1"/>
    <property type="molecule type" value="Genomic_DNA"/>
</dbReference>
<evidence type="ECO:0000256" key="8">
    <source>
        <dbReference type="PIRSR" id="PIRSR606710-1"/>
    </source>
</evidence>
<keyword evidence="5 7" id="KW-0378">Hydrolase</keyword>
<dbReference type="GO" id="GO:0031222">
    <property type="term" value="P:arabinan catabolic process"/>
    <property type="evidence" value="ECO:0007669"/>
    <property type="project" value="UniProtKB-UniPathway"/>
</dbReference>
<evidence type="ECO:0000313" key="12">
    <source>
        <dbReference type="Proteomes" id="UP000235786"/>
    </source>
</evidence>
<dbReference type="AlphaFoldDB" id="A0A2J6S2K9"/>
<dbReference type="SUPFAM" id="SSF75005">
    <property type="entry name" value="Arabinanase/levansucrase/invertase"/>
    <property type="match status" value="1"/>
</dbReference>
<dbReference type="Pfam" id="PF04616">
    <property type="entry name" value="Glyco_hydro_43"/>
    <property type="match status" value="1"/>
</dbReference>
<sequence>MFKYFPAFLAFVLVIETFVYSYSDPGLCTGACWAHDPTVIQRASDGKYFKFNTGTGIEFATSNSLAGTWTLQGFVLPNGSSIDNAGSQDPWAPDVHLVGDEYFLYYAVSTFGSQVSAIGLATSSTMAPGTWIDKGGVGIASKKGQAYNAIDPNLVAVGTDYYLNFGSFWGDIYQTKLNSAATKAGGSAAYNIEYDSAGTRPCEGSYVFFYNDYYYLLWSHGICCGYDKTLPAAGAEYRIMMCRSKAATGEFVDKSGMACTSGGGSILLESHGTTYGPGGQGVFTDSSKGLVLYYHYANQTVGLGDGEYLFGWNVLKWTTDGWPEV</sequence>
<organism evidence="11 12">
    <name type="scientific">Hyaloscypha variabilis (strain UAMH 11265 / GT02V1 / F)</name>
    <name type="common">Meliniomyces variabilis</name>
    <dbReference type="NCBI Taxonomy" id="1149755"/>
    <lineage>
        <taxon>Eukaryota</taxon>
        <taxon>Fungi</taxon>
        <taxon>Dikarya</taxon>
        <taxon>Ascomycota</taxon>
        <taxon>Pezizomycotina</taxon>
        <taxon>Leotiomycetes</taxon>
        <taxon>Helotiales</taxon>
        <taxon>Hyaloscyphaceae</taxon>
        <taxon>Hyaloscypha</taxon>
        <taxon>Hyaloscypha variabilis</taxon>
    </lineage>
</organism>
<evidence type="ECO:0000256" key="5">
    <source>
        <dbReference type="ARBA" id="ARBA00022801"/>
    </source>
</evidence>
<dbReference type="PIRSF" id="PIRSF026534">
    <property type="entry name" value="Endo_alpha-L-arabinosidase"/>
    <property type="match status" value="1"/>
</dbReference>
<comment type="similarity">
    <text evidence="3 7">Belongs to the glycosyl hydrolase 43 family.</text>
</comment>
<dbReference type="CDD" id="cd18831">
    <property type="entry name" value="GH43_AnAbnA-like"/>
    <property type="match status" value="1"/>
</dbReference>
<dbReference type="InterPro" id="IPR006710">
    <property type="entry name" value="Glyco_hydro_43"/>
</dbReference>
<comment type="pathway">
    <text evidence="2 7">Glycan metabolism; L-arabinan degradation.</text>
</comment>
<keyword evidence="6 7" id="KW-0326">Glycosidase</keyword>
<dbReference type="EC" id="3.2.1.99" evidence="4 7"/>
<keyword evidence="12" id="KW-1185">Reference proteome</keyword>
<feature type="active site" description="Proton donor" evidence="8">
    <location>
        <position position="203"/>
    </location>
</feature>
<protein>
    <recommendedName>
        <fullName evidence="4 7">Arabinan endo-1,5-alpha-L-arabinosidase</fullName>
        <ecNumber evidence="4 7">3.2.1.99</ecNumber>
    </recommendedName>
</protein>
<comment type="catalytic activity">
    <reaction evidence="1 7">
        <text>Endohydrolysis of (1-&gt;5)-alpha-arabinofuranosidic linkages in (1-&gt;5)-arabinans.</text>
        <dbReference type="EC" id="3.2.1.99"/>
    </reaction>
</comment>
<evidence type="ECO:0000313" key="11">
    <source>
        <dbReference type="EMBL" id="PMD45013.1"/>
    </source>
</evidence>
<evidence type="ECO:0000256" key="2">
    <source>
        <dbReference type="ARBA" id="ARBA00004834"/>
    </source>
</evidence>
<reference evidence="11 12" key="1">
    <citation type="submission" date="2016-04" db="EMBL/GenBank/DDBJ databases">
        <title>A degradative enzymes factory behind the ericoid mycorrhizal symbiosis.</title>
        <authorList>
            <consortium name="DOE Joint Genome Institute"/>
            <person name="Martino E."/>
            <person name="Morin E."/>
            <person name="Grelet G."/>
            <person name="Kuo A."/>
            <person name="Kohler A."/>
            <person name="Daghino S."/>
            <person name="Barry K."/>
            <person name="Choi C."/>
            <person name="Cichocki N."/>
            <person name="Clum A."/>
            <person name="Copeland A."/>
            <person name="Hainaut M."/>
            <person name="Haridas S."/>
            <person name="Labutti K."/>
            <person name="Lindquist E."/>
            <person name="Lipzen A."/>
            <person name="Khouja H.-R."/>
            <person name="Murat C."/>
            <person name="Ohm R."/>
            <person name="Olson A."/>
            <person name="Spatafora J."/>
            <person name="Veneault-Fourrey C."/>
            <person name="Henrissat B."/>
            <person name="Grigoriev I."/>
            <person name="Martin F."/>
            <person name="Perotto S."/>
        </authorList>
    </citation>
    <scope>NUCLEOTIDE SEQUENCE [LARGE SCALE GENOMIC DNA]</scope>
    <source>
        <strain evidence="11 12">F</strain>
    </source>
</reference>
<dbReference type="UniPathway" id="UPA00667"/>
<dbReference type="InterPro" id="IPR023296">
    <property type="entry name" value="Glyco_hydro_beta-prop_sf"/>
</dbReference>
<dbReference type="PANTHER" id="PTHR43301">
    <property type="entry name" value="ARABINAN ENDO-1,5-ALPHA-L-ARABINOSIDASE"/>
    <property type="match status" value="1"/>
</dbReference>
<dbReference type="GO" id="GO:0046558">
    <property type="term" value="F:arabinan endo-1,5-alpha-L-arabinosidase activity"/>
    <property type="evidence" value="ECO:0007669"/>
    <property type="project" value="UniProtKB-EC"/>
</dbReference>
<evidence type="ECO:0000256" key="1">
    <source>
        <dbReference type="ARBA" id="ARBA00000375"/>
    </source>
</evidence>
<dbReference type="InterPro" id="IPR050727">
    <property type="entry name" value="GH43_arabinanases"/>
</dbReference>
<evidence type="ECO:0000256" key="10">
    <source>
        <dbReference type="SAM" id="SignalP"/>
    </source>
</evidence>
<evidence type="ECO:0000256" key="3">
    <source>
        <dbReference type="ARBA" id="ARBA00009865"/>
    </source>
</evidence>
<dbReference type="InterPro" id="IPR016840">
    <property type="entry name" value="Glyco_hydro_43_endo_a_Ara-ase"/>
</dbReference>
<keyword evidence="10" id="KW-0732">Signal</keyword>
<accession>A0A2J6S2K9</accession>
<dbReference type="Proteomes" id="UP000235786">
    <property type="component" value="Unassembled WGS sequence"/>
</dbReference>
<gene>
    <name evidence="11" type="ORF">L207DRAFT_419567</name>
</gene>
<feature type="signal peptide" evidence="10">
    <location>
        <begin position="1"/>
        <end position="21"/>
    </location>
</feature>
<proteinExistence type="inferred from homology"/>
<evidence type="ECO:0000256" key="9">
    <source>
        <dbReference type="PIRSR" id="PIRSR606710-2"/>
    </source>
</evidence>
<evidence type="ECO:0000256" key="7">
    <source>
        <dbReference type="PIRNR" id="PIRNR026534"/>
    </source>
</evidence>
<feature type="chain" id="PRO_5014473718" description="Arabinan endo-1,5-alpha-L-arabinosidase" evidence="10">
    <location>
        <begin position="22"/>
        <end position="325"/>
    </location>
</feature>
<feature type="site" description="Important for catalytic activity, responsible for pKa modulation of the active site Glu and correct orientation of both the proton donor and substrate" evidence="9">
    <location>
        <position position="151"/>
    </location>
</feature>
<dbReference type="OrthoDB" id="195678at2759"/>
<feature type="active site" description="Proton acceptor" evidence="8">
    <location>
        <position position="36"/>
    </location>
</feature>
<dbReference type="Gene3D" id="2.115.10.20">
    <property type="entry name" value="Glycosyl hydrolase domain, family 43"/>
    <property type="match status" value="1"/>
</dbReference>
<evidence type="ECO:0000256" key="6">
    <source>
        <dbReference type="ARBA" id="ARBA00023295"/>
    </source>
</evidence>
<dbReference type="STRING" id="1149755.A0A2J6S2K9"/>
<name>A0A2J6S2K9_HYAVF</name>
<dbReference type="PANTHER" id="PTHR43301:SF3">
    <property type="entry name" value="ARABINAN ENDO-1,5-ALPHA-L-ARABINOSIDASE A-RELATED"/>
    <property type="match status" value="1"/>
</dbReference>